<dbReference type="Gene3D" id="3.40.50.1980">
    <property type="entry name" value="Nitrogenase molybdenum iron protein domain"/>
    <property type="match status" value="2"/>
</dbReference>
<keyword evidence="5" id="KW-1185">Reference proteome</keyword>
<proteinExistence type="predicted"/>
<dbReference type="HOGENOM" id="CLU_058578_0_0_2"/>
<dbReference type="Proteomes" id="UP000002376">
    <property type="component" value="Chromosome"/>
</dbReference>
<dbReference type="InterPro" id="IPR002491">
    <property type="entry name" value="ABC_transptr_periplasmic_BD"/>
</dbReference>
<accession>D5U2J7</accession>
<dbReference type="PANTHER" id="PTHR30535:SF34">
    <property type="entry name" value="MOLYBDATE-BINDING PROTEIN MOLA"/>
    <property type="match status" value="1"/>
</dbReference>
<protein>
    <submittedName>
        <fullName evidence="4">Periplasmic binding protein</fullName>
    </submittedName>
</protein>
<evidence type="ECO:0000313" key="4">
    <source>
        <dbReference type="EMBL" id="ADG91347.1"/>
    </source>
</evidence>
<evidence type="ECO:0000256" key="1">
    <source>
        <dbReference type="ARBA" id="ARBA00022729"/>
    </source>
</evidence>
<dbReference type="OrthoDB" id="15192at2157"/>
<dbReference type="eggNOG" id="arCOG04233">
    <property type="taxonomic scope" value="Archaea"/>
</dbReference>
<dbReference type="InterPro" id="IPR050902">
    <property type="entry name" value="ABC_Transporter_SBP"/>
</dbReference>
<keyword evidence="2" id="KW-1133">Transmembrane helix</keyword>
<reference evidence="4 5" key="1">
    <citation type="journal article" date="2010" name="Stand. Genomic Sci.">
        <title>Complete genome sequence of Thermosphaera aggregans type strain (M11TL).</title>
        <authorList>
            <person name="Spring S."/>
            <person name="Rachel R."/>
            <person name="Lapidus A."/>
            <person name="Davenport K."/>
            <person name="Tice H."/>
            <person name="Copeland A."/>
            <person name="Cheng J.F."/>
            <person name="Lucas S."/>
            <person name="Chen F."/>
            <person name="Nolan M."/>
            <person name="Bruce D."/>
            <person name="Goodwin L."/>
            <person name="Pitluck S."/>
            <person name="Ivanova N."/>
            <person name="Mavromatis K."/>
            <person name="Ovchinnikova G."/>
            <person name="Pati A."/>
            <person name="Chen A."/>
            <person name="Palaniappan K."/>
            <person name="Land M."/>
            <person name="Hauser L."/>
            <person name="Chang Y.J."/>
            <person name="Jeffries C.C."/>
            <person name="Brettin T."/>
            <person name="Detter J.C."/>
            <person name="Tapia R."/>
            <person name="Han C."/>
            <person name="Heimerl T."/>
            <person name="Weikl F."/>
            <person name="Brambilla E."/>
            <person name="Goker M."/>
            <person name="Bristow J."/>
            <person name="Eisen J.A."/>
            <person name="Markowitz V."/>
            <person name="Hugenholtz P."/>
            <person name="Kyrpides N.C."/>
            <person name="Klenk H.P."/>
        </authorList>
    </citation>
    <scope>NUCLEOTIDE SEQUENCE [LARGE SCALE GENOMIC DNA]</scope>
    <source>
        <strain evidence="5">DSM 11486 / M11TL</strain>
    </source>
</reference>
<dbReference type="PROSITE" id="PS50983">
    <property type="entry name" value="FE_B12_PBP"/>
    <property type="match status" value="1"/>
</dbReference>
<reference key="3">
    <citation type="submission" date="2010-02" db="EMBL/GenBank/DDBJ databases">
        <title>Complete genome sequence of Thermosphaera aggregans type strain (M11TL).</title>
        <authorList>
            <consortium name="US DOE Joint Genome Institute (JGI-PGF)"/>
            <person name="Spring S."/>
            <person name="Lapidus A."/>
            <person name="Munk C."/>
            <person name="Schroeder M."/>
            <person name="Glavina Del Rio T."/>
            <person name="Tice H."/>
            <person name="Copeland A."/>
            <person name="Cheng J.-F."/>
            <person name="Lucas S."/>
            <person name="Chen F."/>
            <person name="Nolan M."/>
            <person name="Bruce D."/>
            <person name="Goodwin L."/>
            <person name="Pitluck S."/>
            <person name="Ivanova N."/>
            <person name="Mavromatis K."/>
            <person name="Ovchinnikova G."/>
            <person name="Pati A."/>
            <person name="Chen A."/>
            <person name="Palaniappan K."/>
            <person name="Land M."/>
            <person name="Hauser L."/>
            <person name="Chang Y.-J."/>
            <person name="Jeffries C.C."/>
            <person name="Brettin T."/>
            <person name="Detter J.C."/>
            <person name="Tapia R."/>
            <person name="Han C."/>
            <person name="Chain P."/>
            <person name="Heimerl T."/>
            <person name="Weik F."/>
            <person name="Goker M."/>
            <person name="Rachel R."/>
            <person name="Bristow J."/>
            <person name="Eisen J.A."/>
            <person name="Markowitz V."/>
            <person name="Hugenholtz P."/>
            <person name="Kyrpides N.C."/>
            <person name="Klenk H.-P."/>
        </authorList>
    </citation>
    <scope>NUCLEOTIDE SEQUENCE</scope>
    <source>
        <strain>DSM 11486</strain>
    </source>
</reference>
<dbReference type="STRING" id="633148.Tagg_1078"/>
<dbReference type="InterPro" id="IPR054828">
    <property type="entry name" value="Vit_B12_bind_prot"/>
</dbReference>
<reference evidence="5" key="2">
    <citation type="journal article" date="2010" name="Stand. Genomic Sci.">
        <title>Complete genome sequence of Thermosphaera aggregans type strain (M11TLT).</title>
        <authorList>
            <person name="Spring S."/>
            <person name="Rachel R."/>
            <person name="Lapidus A."/>
            <person name="Davenport K."/>
            <person name="Tice H."/>
            <person name="Copeland A."/>
            <person name="Cheng J.-F."/>
            <person name="Lucas S."/>
            <person name="Chen F."/>
            <person name="Nolan M."/>
            <person name="Bruce D."/>
            <person name="Goodwin L."/>
            <person name="Pitluck S."/>
            <person name="Ivanova N."/>
            <person name="Mavromatis K."/>
            <person name="Ovchinnikova G."/>
            <person name="Pati A."/>
            <person name="Chen A."/>
            <person name="Palaniappan K."/>
            <person name="Land M."/>
            <person name="Hauser L."/>
            <person name="Chang Y.-J."/>
            <person name="Jeffries C.C."/>
            <person name="Brettin T."/>
            <person name="Detter J.C."/>
            <person name="Tapia R."/>
            <person name="Han C."/>
            <person name="Heimerl T."/>
            <person name="Weikl F."/>
            <person name="Brambilla E."/>
            <person name="Goker M."/>
            <person name="Bristow J."/>
            <person name="Eisen J.A."/>
            <person name="Markowitz V."/>
            <person name="Hugenholtz P."/>
            <person name="Kyrpides N.C."/>
            <person name="Klenk H.-P."/>
        </authorList>
    </citation>
    <scope>NUCLEOTIDE SEQUENCE [LARGE SCALE GENOMIC DNA]</scope>
    <source>
        <strain evidence="5">DSM 11486 / M11TL</strain>
    </source>
</reference>
<sequence length="342" mass="37576">MSKLIITLVFLTLICLTSLTAEAVPLTINDALGRRVEVSNPPKRVVSLAPSITEILFELNAHQYIVGADDFSLGDWYLNISRILGEQNTTSVGGYWWSTVSVEKILGLNPDLVLADKGAHKPLLEVFQSYNVTVVYLNGGSARSVNDVLSDIYLLGELFNSTIEAQTLADELINSLETGRKLLEKYHGLRVLIVVDFWQGIWVAGRATYIDDVLARLGLSNAASTFGWSSVSLEKIYEWRPDIIVVATPYASQELIREAGLFDLGVPVVVLEREKVDILSRPGPMMARIPEILDAAFAEAFDSAKPTSTPEHRQGISEGFTLFLLLAGVALAFAVGYYVGRR</sequence>
<organism evidence="4 5">
    <name type="scientific">Thermosphaera aggregans (strain DSM 11486 / M11TL)</name>
    <dbReference type="NCBI Taxonomy" id="633148"/>
    <lineage>
        <taxon>Archaea</taxon>
        <taxon>Thermoproteota</taxon>
        <taxon>Thermoprotei</taxon>
        <taxon>Desulfurococcales</taxon>
        <taxon>Desulfurococcaceae</taxon>
        <taxon>Thermosphaera</taxon>
    </lineage>
</organism>
<dbReference type="KEGG" id="tag:Tagg_1078"/>
<keyword evidence="2" id="KW-0812">Transmembrane</keyword>
<evidence type="ECO:0000259" key="3">
    <source>
        <dbReference type="PROSITE" id="PS50983"/>
    </source>
</evidence>
<feature type="transmembrane region" description="Helical" evidence="2">
    <location>
        <begin position="320"/>
        <end position="340"/>
    </location>
</feature>
<evidence type="ECO:0000313" key="5">
    <source>
        <dbReference type="Proteomes" id="UP000002376"/>
    </source>
</evidence>
<name>D5U2J7_THEAM</name>
<dbReference type="GeneID" id="9166109"/>
<evidence type="ECO:0000256" key="2">
    <source>
        <dbReference type="SAM" id="Phobius"/>
    </source>
</evidence>
<dbReference type="AlphaFoldDB" id="D5U2J7"/>
<dbReference type="EMBL" id="CP001939">
    <property type="protein sequence ID" value="ADG91347.1"/>
    <property type="molecule type" value="Genomic_DNA"/>
</dbReference>
<dbReference type="NCBIfam" id="NF038402">
    <property type="entry name" value="TroA_like"/>
    <property type="match status" value="1"/>
</dbReference>
<dbReference type="PANTHER" id="PTHR30535">
    <property type="entry name" value="VITAMIN B12-BINDING PROTEIN"/>
    <property type="match status" value="1"/>
</dbReference>
<keyword evidence="1" id="KW-0732">Signal</keyword>
<keyword evidence="2" id="KW-0472">Membrane</keyword>
<gene>
    <name evidence="4" type="ordered locus">Tagg_1078</name>
</gene>
<dbReference type="Pfam" id="PF01497">
    <property type="entry name" value="Peripla_BP_2"/>
    <property type="match status" value="1"/>
</dbReference>
<dbReference type="RefSeq" id="WP_013129940.1">
    <property type="nucleotide sequence ID" value="NC_014160.1"/>
</dbReference>
<dbReference type="GO" id="GO:0071281">
    <property type="term" value="P:cellular response to iron ion"/>
    <property type="evidence" value="ECO:0007669"/>
    <property type="project" value="TreeGrafter"/>
</dbReference>
<dbReference type="SUPFAM" id="SSF53807">
    <property type="entry name" value="Helical backbone' metal receptor"/>
    <property type="match status" value="1"/>
</dbReference>
<feature type="domain" description="Fe/B12 periplasmic-binding" evidence="3">
    <location>
        <begin position="44"/>
        <end position="308"/>
    </location>
</feature>